<feature type="domain" description="TCP" evidence="6">
    <location>
        <begin position="113"/>
        <end position="171"/>
    </location>
</feature>
<evidence type="ECO:0000313" key="8">
    <source>
        <dbReference type="Proteomes" id="UP000823674"/>
    </source>
</evidence>
<keyword evidence="2" id="KW-0805">Transcription regulation</keyword>
<evidence type="ECO:0000256" key="3">
    <source>
        <dbReference type="ARBA" id="ARBA00023125"/>
    </source>
</evidence>
<evidence type="ECO:0000313" key="7">
    <source>
        <dbReference type="EMBL" id="KAG5402930.1"/>
    </source>
</evidence>
<keyword evidence="4" id="KW-0804">Transcription</keyword>
<name>A0ABQ7MW60_BRACM</name>
<evidence type="ECO:0000256" key="2">
    <source>
        <dbReference type="ARBA" id="ARBA00023015"/>
    </source>
</evidence>
<gene>
    <name evidence="7" type="primary">A03p003620.1_BraROA</name>
    <name evidence="7" type="ORF">IGI04_009049</name>
</gene>
<evidence type="ECO:0000256" key="4">
    <source>
        <dbReference type="ARBA" id="ARBA00023163"/>
    </source>
</evidence>
<evidence type="ECO:0000256" key="5">
    <source>
        <dbReference type="ARBA" id="ARBA00023242"/>
    </source>
</evidence>
<dbReference type="PANTHER" id="PTHR31072">
    <property type="entry name" value="TRANSCRIPTION FACTOR TCP4-RELATED"/>
    <property type="match status" value="1"/>
</dbReference>
<proteinExistence type="predicted"/>
<dbReference type="PROSITE" id="PS51369">
    <property type="entry name" value="TCP"/>
    <property type="match status" value="1"/>
</dbReference>
<evidence type="ECO:0000256" key="1">
    <source>
        <dbReference type="ARBA" id="ARBA00004123"/>
    </source>
</evidence>
<dbReference type="EMBL" id="JADBGQ010000003">
    <property type="protein sequence ID" value="KAG5402930.1"/>
    <property type="molecule type" value="Genomic_DNA"/>
</dbReference>
<sequence>MEGKIYKFQVEPWKPIASFVSVDNVSIRMSRLLLYPCLFLSFSSTYVTKNHSICLNLADSSLLGFHYPSIKYQRMRTNSMGIKQEGDNQYQATSLSSLRQNPRIVRASRIFGGKDRHSKVCTVRGLRDRRIRLSATTAIQLYDLQERLGLSQPSKVIDWLLEAAQNDVAMLPPLQFPPGFHPNLTAAAAAEESFPGIFESFDLGSCSSRTDTTQKEGLNLESHGFDIDHHFFSNSNHRDKLYFPSSSSCHYNLGQLQQSLLDQSGNVTVALSNNNNLNPQTVETMSSLFPRYPLFLEGGDHQLQLFSSNSNSSKQTDHVE</sequence>
<keyword evidence="8" id="KW-1185">Reference proteome</keyword>
<comment type="subcellular location">
    <subcellularLocation>
        <location evidence="1">Nucleus</location>
    </subcellularLocation>
</comment>
<reference evidence="7 8" key="1">
    <citation type="submission" date="2021-03" db="EMBL/GenBank/DDBJ databases">
        <authorList>
            <person name="King G.J."/>
            <person name="Bancroft I."/>
            <person name="Baten A."/>
            <person name="Bloomfield J."/>
            <person name="Borpatragohain P."/>
            <person name="He Z."/>
            <person name="Irish N."/>
            <person name="Irwin J."/>
            <person name="Liu K."/>
            <person name="Mauleon R.P."/>
            <person name="Moore J."/>
            <person name="Morris R."/>
            <person name="Ostergaard L."/>
            <person name="Wang B."/>
            <person name="Wells R."/>
        </authorList>
    </citation>
    <scope>NUCLEOTIDE SEQUENCE [LARGE SCALE GENOMIC DNA]</scope>
    <source>
        <strain evidence="7">R-o-18</strain>
        <tissue evidence="7">Leaf</tissue>
    </source>
</reference>
<comment type="caution">
    <text evidence="7">The sequence shown here is derived from an EMBL/GenBank/DDBJ whole genome shotgun (WGS) entry which is preliminary data.</text>
</comment>
<accession>A0ABQ7MW60</accession>
<dbReference type="Pfam" id="PF03634">
    <property type="entry name" value="TCP"/>
    <property type="match status" value="1"/>
</dbReference>
<protein>
    <recommendedName>
        <fullName evidence="6">TCP domain-containing protein</fullName>
    </recommendedName>
</protein>
<keyword evidence="5" id="KW-0539">Nucleus</keyword>
<dbReference type="InterPro" id="IPR017887">
    <property type="entry name" value="TF_TCP_subgr"/>
</dbReference>
<dbReference type="InterPro" id="IPR005333">
    <property type="entry name" value="Transcription_factor_TCP"/>
</dbReference>
<dbReference type="PANTHER" id="PTHR31072:SF231">
    <property type="entry name" value="TRANSCRIPTION FACTOR TCP17"/>
    <property type="match status" value="1"/>
</dbReference>
<keyword evidence="3" id="KW-0238">DNA-binding</keyword>
<organism evidence="7 8">
    <name type="scientific">Brassica rapa subsp. trilocularis</name>
    <dbReference type="NCBI Taxonomy" id="1813537"/>
    <lineage>
        <taxon>Eukaryota</taxon>
        <taxon>Viridiplantae</taxon>
        <taxon>Streptophyta</taxon>
        <taxon>Embryophyta</taxon>
        <taxon>Tracheophyta</taxon>
        <taxon>Spermatophyta</taxon>
        <taxon>Magnoliopsida</taxon>
        <taxon>eudicotyledons</taxon>
        <taxon>Gunneridae</taxon>
        <taxon>Pentapetalae</taxon>
        <taxon>rosids</taxon>
        <taxon>malvids</taxon>
        <taxon>Brassicales</taxon>
        <taxon>Brassicaceae</taxon>
        <taxon>Brassiceae</taxon>
        <taxon>Brassica</taxon>
    </lineage>
</organism>
<dbReference type="Proteomes" id="UP000823674">
    <property type="component" value="Chromosome A03"/>
</dbReference>
<evidence type="ECO:0000259" key="6">
    <source>
        <dbReference type="PROSITE" id="PS51369"/>
    </source>
</evidence>